<proteinExistence type="predicted"/>
<evidence type="ECO:0000256" key="3">
    <source>
        <dbReference type="ARBA" id="ARBA00022597"/>
    </source>
</evidence>
<gene>
    <name evidence="7" type="ORF">H9L01_07135</name>
</gene>
<accession>A0A7G9RX15</accession>
<organism evidence="7 8">
    <name type="scientific">Erysipelothrix inopinata</name>
    <dbReference type="NCBI Taxonomy" id="225084"/>
    <lineage>
        <taxon>Bacteria</taxon>
        <taxon>Bacillati</taxon>
        <taxon>Bacillota</taxon>
        <taxon>Erysipelotrichia</taxon>
        <taxon>Erysipelotrichales</taxon>
        <taxon>Erysipelotrichaceae</taxon>
        <taxon>Erysipelothrix</taxon>
    </lineage>
</organism>
<keyword evidence="2" id="KW-0597">Phosphoprotein</keyword>
<dbReference type="SUPFAM" id="SSF55804">
    <property type="entry name" value="Phoshotransferase/anion transport protein"/>
    <property type="match status" value="1"/>
</dbReference>
<dbReference type="AlphaFoldDB" id="A0A7G9RX15"/>
<dbReference type="Pfam" id="PF00359">
    <property type="entry name" value="PTS_EIIA_2"/>
    <property type="match status" value="1"/>
</dbReference>
<dbReference type="Proteomes" id="UP000515928">
    <property type="component" value="Chromosome"/>
</dbReference>
<dbReference type="GO" id="GO:0008982">
    <property type="term" value="F:protein-N(PI)-phosphohistidine-sugar phosphotransferase activity"/>
    <property type="evidence" value="ECO:0007669"/>
    <property type="project" value="InterPro"/>
</dbReference>
<dbReference type="InterPro" id="IPR016152">
    <property type="entry name" value="PTrfase/Anion_transptr"/>
</dbReference>
<evidence type="ECO:0000256" key="4">
    <source>
        <dbReference type="ARBA" id="ARBA00022679"/>
    </source>
</evidence>
<evidence type="ECO:0000256" key="5">
    <source>
        <dbReference type="ARBA" id="ARBA00022683"/>
    </source>
</evidence>
<keyword evidence="4" id="KW-0808">Transferase</keyword>
<sequence>MIQDSMIRVNQPYESKEEIFLAFAQMAYDSGLINDKEQYIKALKQREEVLPTSVGNAIAIPHCQSNAVNEPFVGFIRLNKSVAWDENEVASMIFTIAIPEATSGQLHLRTLAKLSRKLVNQDFVDAIQADTEKNIYEKLFEILKED</sequence>
<dbReference type="KEGG" id="eio:H9L01_07135"/>
<reference evidence="7 8" key="1">
    <citation type="submission" date="2020-08" db="EMBL/GenBank/DDBJ databases">
        <title>Genome sequence of Erysipelothrix inopinata DSM 15511T.</title>
        <authorList>
            <person name="Hyun D.-W."/>
            <person name="Bae J.-W."/>
        </authorList>
    </citation>
    <scope>NUCLEOTIDE SEQUENCE [LARGE SCALE GENOMIC DNA]</scope>
    <source>
        <strain evidence="7 8">DSM 15511</strain>
    </source>
</reference>
<evidence type="ECO:0000259" key="6">
    <source>
        <dbReference type="PROSITE" id="PS51094"/>
    </source>
</evidence>
<feature type="domain" description="PTS EIIA type-2" evidence="6">
    <location>
        <begin position="1"/>
        <end position="146"/>
    </location>
</feature>
<dbReference type="InterPro" id="IPR002178">
    <property type="entry name" value="PTS_EIIA_type-2_dom"/>
</dbReference>
<keyword evidence="3 7" id="KW-0762">Sugar transport</keyword>
<dbReference type="PANTHER" id="PTHR47738">
    <property type="entry name" value="PTS SYSTEM FRUCTOSE-LIKE EIIA COMPONENT-RELATED"/>
    <property type="match status" value="1"/>
</dbReference>
<dbReference type="RefSeq" id="WP_187533272.1">
    <property type="nucleotide sequence ID" value="NZ_CBCSHU010000011.1"/>
</dbReference>
<dbReference type="InterPro" id="IPR004715">
    <property type="entry name" value="PTS_IIA_fruc"/>
</dbReference>
<dbReference type="CDD" id="cd00211">
    <property type="entry name" value="PTS_IIA_fru"/>
    <property type="match status" value="1"/>
</dbReference>
<dbReference type="GO" id="GO:0016020">
    <property type="term" value="C:membrane"/>
    <property type="evidence" value="ECO:0007669"/>
    <property type="project" value="InterPro"/>
</dbReference>
<dbReference type="EMBL" id="CP060715">
    <property type="protein sequence ID" value="QNN60140.1"/>
    <property type="molecule type" value="Genomic_DNA"/>
</dbReference>
<keyword evidence="5" id="KW-0598">Phosphotransferase system</keyword>
<dbReference type="PROSITE" id="PS51094">
    <property type="entry name" value="PTS_EIIA_TYPE_2"/>
    <property type="match status" value="1"/>
</dbReference>
<dbReference type="GO" id="GO:0009401">
    <property type="term" value="P:phosphoenolpyruvate-dependent sugar phosphotransferase system"/>
    <property type="evidence" value="ECO:0007669"/>
    <property type="project" value="UniProtKB-KW"/>
</dbReference>
<dbReference type="NCBIfam" id="TIGR00848">
    <property type="entry name" value="fruA"/>
    <property type="match status" value="1"/>
</dbReference>
<name>A0A7G9RX15_9FIRM</name>
<dbReference type="InterPro" id="IPR051541">
    <property type="entry name" value="PTS_SugarTrans_NitroReg"/>
</dbReference>
<evidence type="ECO:0000256" key="1">
    <source>
        <dbReference type="ARBA" id="ARBA00022448"/>
    </source>
</evidence>
<evidence type="ECO:0000256" key="2">
    <source>
        <dbReference type="ARBA" id="ARBA00022553"/>
    </source>
</evidence>
<keyword evidence="8" id="KW-1185">Reference proteome</keyword>
<evidence type="ECO:0000313" key="8">
    <source>
        <dbReference type="Proteomes" id="UP000515928"/>
    </source>
</evidence>
<evidence type="ECO:0000313" key="7">
    <source>
        <dbReference type="EMBL" id="QNN60140.1"/>
    </source>
</evidence>
<keyword evidence="1" id="KW-0813">Transport</keyword>
<dbReference type="Gene3D" id="3.40.930.10">
    <property type="entry name" value="Mannitol-specific EII, Chain A"/>
    <property type="match status" value="1"/>
</dbReference>
<protein>
    <submittedName>
        <fullName evidence="7">PTS sugar transporter subunit IIA</fullName>
    </submittedName>
</protein>
<dbReference type="PANTHER" id="PTHR47738:SF2">
    <property type="entry name" value="PTS SYSTEM FRUCTOSE-LIKE EIIA COMPONENT"/>
    <property type="match status" value="1"/>
</dbReference>